<accession>A0ABY6Q5K6</accession>
<protein>
    <recommendedName>
        <fullName evidence="4">DUF2306 domain-containing protein</fullName>
    </recommendedName>
</protein>
<dbReference type="Proteomes" id="UP001317963">
    <property type="component" value="Chromosome"/>
</dbReference>
<organism evidence="2 3">
    <name type="scientific">Candidatus Paraluminiphilus aquimaris</name>
    <dbReference type="NCBI Taxonomy" id="2518994"/>
    <lineage>
        <taxon>Bacteria</taxon>
        <taxon>Pseudomonadati</taxon>
        <taxon>Pseudomonadota</taxon>
        <taxon>Gammaproteobacteria</taxon>
        <taxon>Cellvibrionales</taxon>
        <taxon>Halieaceae</taxon>
        <taxon>Candidatus Paraluminiphilus</taxon>
    </lineage>
</organism>
<feature type="transmembrane region" description="Helical" evidence="1">
    <location>
        <begin position="188"/>
        <end position="209"/>
    </location>
</feature>
<keyword evidence="3" id="KW-1185">Reference proteome</keyword>
<evidence type="ECO:0000313" key="3">
    <source>
        <dbReference type="Proteomes" id="UP001317963"/>
    </source>
</evidence>
<evidence type="ECO:0000256" key="1">
    <source>
        <dbReference type="SAM" id="Phobius"/>
    </source>
</evidence>
<evidence type="ECO:0008006" key="4">
    <source>
        <dbReference type="Google" id="ProtNLM"/>
    </source>
</evidence>
<feature type="transmembrane region" description="Helical" evidence="1">
    <location>
        <begin position="251"/>
        <end position="268"/>
    </location>
</feature>
<name>A0ABY6Q5K6_9GAMM</name>
<feature type="transmembrane region" description="Helical" evidence="1">
    <location>
        <begin position="152"/>
        <end position="173"/>
    </location>
</feature>
<gene>
    <name evidence="2" type="ORF">E0F26_05260</name>
</gene>
<feature type="transmembrane region" description="Helical" evidence="1">
    <location>
        <begin position="31"/>
        <end position="49"/>
    </location>
</feature>
<dbReference type="EMBL" id="CP036501">
    <property type="protein sequence ID" value="UZP74185.1"/>
    <property type="molecule type" value="Genomic_DNA"/>
</dbReference>
<reference evidence="2 3" key="1">
    <citation type="submission" date="2019-02" db="EMBL/GenBank/DDBJ databases">
        <title>Halieaceae_genomes.</title>
        <authorList>
            <person name="Li S.-H."/>
        </authorList>
    </citation>
    <scope>NUCLEOTIDE SEQUENCE [LARGE SCALE GENOMIC DNA]</scope>
    <source>
        <strain evidence="2 3">JH123</strain>
    </source>
</reference>
<feature type="transmembrane region" description="Helical" evidence="1">
    <location>
        <begin position="221"/>
        <end position="245"/>
    </location>
</feature>
<dbReference type="RefSeq" id="WP_279242995.1">
    <property type="nucleotide sequence ID" value="NZ_CP036501.1"/>
</dbReference>
<keyword evidence="1" id="KW-1133">Transmembrane helix</keyword>
<keyword evidence="1" id="KW-0812">Transmembrane</keyword>
<evidence type="ECO:0000313" key="2">
    <source>
        <dbReference type="EMBL" id="UZP74185.1"/>
    </source>
</evidence>
<feature type="transmembrane region" description="Helical" evidence="1">
    <location>
        <begin position="120"/>
        <end position="140"/>
    </location>
</feature>
<keyword evidence="1" id="KW-0472">Membrane</keyword>
<proteinExistence type="predicted"/>
<sequence>MPLSVMGFYGAVLVWGALISRGLFRPKQWPLIAGFGLVLLLFLNIRYVLEGAPAGIAFFISLYDFFDNLGLPAGEVPSAMTTCSNNACSLWGGTFELHQSWGVAFFDRFVEAPLLRTNALYVHLVCNSIVFVLMHIQLFRPGHSVEGAGHAWVGRLTLMFLTIGTVAALFLASEHNAVKSYGGIWAEWGFYSMSLCVYGAAVMGARTAIRGDWERHRIWMIRFVGAMYGAFWGFRVLLVITGPLLREWESASLLISIWASAPLGLVIADGLRRHWDRQVATPAPLATQ</sequence>
<feature type="transmembrane region" description="Helical" evidence="1">
    <location>
        <begin position="6"/>
        <end position="24"/>
    </location>
</feature>